<dbReference type="GO" id="GO:0008168">
    <property type="term" value="F:methyltransferase activity"/>
    <property type="evidence" value="ECO:0007669"/>
    <property type="project" value="UniProtKB-KW"/>
</dbReference>
<dbReference type="InterPro" id="IPR025714">
    <property type="entry name" value="Methyltranfer_dom"/>
</dbReference>
<organism evidence="3">
    <name type="scientific">Petromyces alliaceus</name>
    <name type="common">Aspergillus alliaceus</name>
    <dbReference type="NCBI Taxonomy" id="209559"/>
    <lineage>
        <taxon>Eukaryota</taxon>
        <taxon>Fungi</taxon>
        <taxon>Dikarya</taxon>
        <taxon>Ascomycota</taxon>
        <taxon>Pezizomycotina</taxon>
        <taxon>Eurotiomycetes</taxon>
        <taxon>Eurotiomycetidae</taxon>
        <taxon>Eurotiales</taxon>
        <taxon>Aspergillaceae</taxon>
        <taxon>Aspergillus</taxon>
        <taxon>Aspergillus subgen. Circumdati</taxon>
    </lineage>
</organism>
<name>A0A5N7BTE8_PETAA</name>
<dbReference type="EMBL" id="ML735355">
    <property type="protein sequence ID" value="KAE8384787.1"/>
    <property type="molecule type" value="Genomic_DNA"/>
</dbReference>
<dbReference type="InterPro" id="IPR052220">
    <property type="entry name" value="METTL25"/>
</dbReference>
<proteinExistence type="predicted"/>
<gene>
    <name evidence="3" type="ORF">BDV23DRAFT_166152</name>
</gene>
<feature type="domain" description="Methyltransferase" evidence="2">
    <location>
        <begin position="152"/>
        <end position="416"/>
    </location>
</feature>
<dbReference type="OrthoDB" id="10258156at2759"/>
<dbReference type="GO" id="GO:0032259">
    <property type="term" value="P:methylation"/>
    <property type="evidence" value="ECO:0007669"/>
    <property type="project" value="UniProtKB-KW"/>
</dbReference>
<reference evidence="3" key="1">
    <citation type="submission" date="2019-04" db="EMBL/GenBank/DDBJ databases">
        <title>Friends and foes A comparative genomics studyof 23 Aspergillus species from section Flavi.</title>
        <authorList>
            <consortium name="DOE Joint Genome Institute"/>
            <person name="Kjaerbolling I."/>
            <person name="Vesth T."/>
            <person name="Frisvad J.C."/>
            <person name="Nybo J.L."/>
            <person name="Theobald S."/>
            <person name="Kildgaard S."/>
            <person name="Isbrandt T."/>
            <person name="Kuo A."/>
            <person name="Sato A."/>
            <person name="Lyhne E.K."/>
            <person name="Kogle M.E."/>
            <person name="Wiebenga A."/>
            <person name="Kun R.S."/>
            <person name="Lubbers R.J."/>
            <person name="Makela M.R."/>
            <person name="Barry K."/>
            <person name="Chovatia M."/>
            <person name="Clum A."/>
            <person name="Daum C."/>
            <person name="Haridas S."/>
            <person name="He G."/>
            <person name="LaButti K."/>
            <person name="Lipzen A."/>
            <person name="Mondo S."/>
            <person name="Riley R."/>
            <person name="Salamov A."/>
            <person name="Simmons B.A."/>
            <person name="Magnuson J.K."/>
            <person name="Henrissat B."/>
            <person name="Mortensen U.H."/>
            <person name="Larsen T.O."/>
            <person name="Devries R.P."/>
            <person name="Grigoriev I.V."/>
            <person name="Machida M."/>
            <person name="Baker S.E."/>
            <person name="Andersen M.R."/>
        </authorList>
    </citation>
    <scope>NUCLEOTIDE SEQUENCE [LARGE SCALE GENOMIC DNA]</scope>
    <source>
        <strain evidence="3">IBT 14317</strain>
    </source>
</reference>
<protein>
    <submittedName>
        <fullName evidence="3">Methyltransferase domain-containing protein</fullName>
    </submittedName>
</protein>
<evidence type="ECO:0000256" key="1">
    <source>
        <dbReference type="SAM" id="MobiDB-lite"/>
    </source>
</evidence>
<feature type="region of interest" description="Disordered" evidence="1">
    <location>
        <begin position="299"/>
        <end position="326"/>
    </location>
</feature>
<sequence>MPRPNTLPLAEEWTDPDAYVDALLSFATSSDIFRHLCGGVHILDFLTREPDLYTSLLPEHWRAFFDLHDVQDLLDLFLREDLQKLLNQSREHAADGGNPDARQEWRGVPLPPTDLLEYLYQVRRLSMGRDFRPPQPGKPTLPRHISVGMNVKKYHEVAHFSRYVDSLCATVDEQRGDNITHIVDFGSGQSYLGRTLASPPYNRHIVAIERKHQFINGAKGFDIFAKLKEKKQIRLYNKKKATCRDCEEAEKPVAPNDNASLCESEVAEKILSEDSAEPNVDDEEVAMINVFRDVSLAPNEIGSAPHRNNPNKKSATAKNLDADGPRGKMDYIEHEIKDGYLEPIIKDVIETSPVELEEGSISVEQDSSGKSEDARVMVISLHSCGNLVHHGVRSLVLNPSVKAIAMIGCCYNLVTERLGPATYKIPILRTMHPRLTQDAIAYDPHGFPMSKRLEDYEHDSGKGVKLNITARSMSVQAPYNWGREDSENFFTRHFYRSLLQRVLVDRGVVAKPSIPKDLYGTDSLDSSEAGNPLIVGSLRKSAFTSFSAYARAAVAKLSRDPQNGEKVKAGMADITEEELDDYATKYWHTKKYLSIVWSLMAYSSSLVEAIIVVDRWQFLREHDNVKDCWVEPVFDYSESPRNLAVIGIKK</sequence>
<feature type="compositionally biased region" description="Polar residues" evidence="1">
    <location>
        <begin position="306"/>
        <end position="317"/>
    </location>
</feature>
<keyword evidence="3" id="KW-0808">Transferase</keyword>
<dbReference type="Pfam" id="PF13679">
    <property type="entry name" value="Methyltransf_32"/>
    <property type="match status" value="1"/>
</dbReference>
<dbReference type="PANTHER" id="PTHR12496:SF0">
    <property type="entry name" value="METHYLTRANSFERASE DOMAIN-CONTAINING PROTEIN"/>
    <property type="match status" value="1"/>
</dbReference>
<evidence type="ECO:0000259" key="2">
    <source>
        <dbReference type="Pfam" id="PF13679"/>
    </source>
</evidence>
<dbReference type="PANTHER" id="PTHR12496">
    <property type="entry name" value="CGI-41 METHYLTRANSFERASE"/>
    <property type="match status" value="1"/>
</dbReference>
<evidence type="ECO:0000313" key="3">
    <source>
        <dbReference type="EMBL" id="KAE8384787.1"/>
    </source>
</evidence>
<accession>A0A5N7BTE8</accession>
<dbReference type="Proteomes" id="UP000326877">
    <property type="component" value="Unassembled WGS sequence"/>
</dbReference>
<keyword evidence="3" id="KW-0489">Methyltransferase</keyword>
<dbReference type="AlphaFoldDB" id="A0A5N7BTE8"/>